<evidence type="ECO:0000256" key="10">
    <source>
        <dbReference type="ARBA" id="ARBA00023136"/>
    </source>
</evidence>
<protein>
    <recommendedName>
        <fullName evidence="12">1,3-beta-glucan synthase</fullName>
        <ecNumber evidence="3">2.4.1.34</ecNumber>
    </recommendedName>
    <alternativeName>
        <fullName evidence="12">1,3-beta-glucan synthase</fullName>
    </alternativeName>
</protein>
<evidence type="ECO:0000256" key="13">
    <source>
        <dbReference type="ARBA" id="ARBA00047777"/>
    </source>
</evidence>
<dbReference type="AlphaFoldDB" id="A0A1D6KBF1"/>
<evidence type="ECO:0000256" key="11">
    <source>
        <dbReference type="ARBA" id="ARBA00023316"/>
    </source>
</evidence>
<evidence type="ECO:0000256" key="3">
    <source>
        <dbReference type="ARBA" id="ARBA00012589"/>
    </source>
</evidence>
<keyword evidence="18" id="KW-1185">Reference proteome</keyword>
<keyword evidence="6" id="KW-0808">Transferase</keyword>
<dbReference type="IntAct" id="A0A1D6KBF1">
    <property type="interactions" value="27"/>
</dbReference>
<evidence type="ECO:0000256" key="6">
    <source>
        <dbReference type="ARBA" id="ARBA00022679"/>
    </source>
</evidence>
<dbReference type="GO" id="GO:0006075">
    <property type="term" value="P:(1-&gt;3)-beta-D-glucan biosynthetic process"/>
    <property type="evidence" value="ECO:0007669"/>
    <property type="project" value="InterPro"/>
</dbReference>
<reference evidence="17" key="2">
    <citation type="submission" date="2019-07" db="EMBL/GenBank/DDBJ databases">
        <authorList>
            <person name="Seetharam A."/>
            <person name="Woodhouse M."/>
            <person name="Cannon E."/>
        </authorList>
    </citation>
    <scope>NUCLEOTIDE SEQUENCE [LARGE SCALE GENOMIC DNA]</scope>
    <source>
        <strain evidence="17">cv. B73</strain>
    </source>
</reference>
<dbReference type="RefSeq" id="NP_001335593.1">
    <property type="nucleotide sequence ID" value="NM_001348664.1"/>
</dbReference>
<dbReference type="Gramene" id="Zm00001eb026200_T001">
    <property type="protein sequence ID" value="Zm00001eb026200_P001"/>
    <property type="gene ID" value="Zm00001eb026200"/>
</dbReference>
<evidence type="ECO:0007829" key="19">
    <source>
        <dbReference type="PeptideAtlas" id="A0A1D6KBF1"/>
    </source>
</evidence>
<dbReference type="GeneID" id="100216809"/>
<keyword evidence="11" id="KW-0961">Cell wall biogenesis/degradation</keyword>
<organism evidence="16">
    <name type="scientific">Zea mays</name>
    <name type="common">Maize</name>
    <dbReference type="NCBI Taxonomy" id="4577"/>
    <lineage>
        <taxon>Eukaryota</taxon>
        <taxon>Viridiplantae</taxon>
        <taxon>Streptophyta</taxon>
        <taxon>Embryophyta</taxon>
        <taxon>Tracheophyta</taxon>
        <taxon>Spermatophyta</taxon>
        <taxon>Magnoliopsida</taxon>
        <taxon>Liliopsida</taxon>
        <taxon>Poales</taxon>
        <taxon>Poaceae</taxon>
        <taxon>PACMAD clade</taxon>
        <taxon>Panicoideae</taxon>
        <taxon>Andropogonodae</taxon>
        <taxon>Andropogoneae</taxon>
        <taxon>Tripsacinae</taxon>
        <taxon>Zea</taxon>
    </lineage>
</organism>
<feature type="transmembrane region" description="Helical" evidence="14">
    <location>
        <begin position="735"/>
        <end position="759"/>
    </location>
</feature>
<dbReference type="SMART" id="SM01205">
    <property type="entry name" value="FKS1_dom1"/>
    <property type="match status" value="1"/>
</dbReference>
<keyword evidence="8" id="KW-0133">Cell shape</keyword>
<evidence type="ECO:0000256" key="8">
    <source>
        <dbReference type="ARBA" id="ARBA00022960"/>
    </source>
</evidence>
<dbReference type="Pfam" id="PF25968">
    <property type="entry name" value="CALS1"/>
    <property type="match status" value="1"/>
</dbReference>
<evidence type="ECO:0000313" key="17">
    <source>
        <dbReference type="EnsemblPlants" id="Zm00001eb026200_P001"/>
    </source>
</evidence>
<dbReference type="Pfam" id="PF02364">
    <property type="entry name" value="Glucan_synthase"/>
    <property type="match status" value="1"/>
</dbReference>
<proteinExistence type="evidence at protein level"/>
<comment type="similarity">
    <text evidence="2">Belongs to the glycosyltransferase 48 family.</text>
</comment>
<dbReference type="GO" id="GO:0005886">
    <property type="term" value="C:plasma membrane"/>
    <property type="evidence" value="ECO:0000318"/>
    <property type="project" value="GO_Central"/>
</dbReference>
<gene>
    <name evidence="17" type="primary">LOC100216809</name>
    <name evidence="16" type="ORF">ZEAMMB73_Zm00001d030266</name>
</gene>
<dbReference type="PANTHER" id="PTHR12741">
    <property type="entry name" value="LYST-INTERACTING PROTEIN LIP5 DOPAMINE RESPONSIVE PROTEIN DRG-1"/>
    <property type="match status" value="1"/>
</dbReference>
<name>A0A1D6KBF1_MAIZE</name>
<reference evidence="16 18" key="1">
    <citation type="submission" date="2015-12" db="EMBL/GenBank/DDBJ databases">
        <title>Update maize B73 reference genome by single molecule sequencing technologies.</title>
        <authorList>
            <consortium name="Maize Genome Sequencing Project"/>
            <person name="Ware D."/>
        </authorList>
    </citation>
    <scope>NUCLEOTIDE SEQUENCE [LARGE SCALE GENOMIC DNA]</scope>
    <source>
        <strain evidence="18">cv. B73</strain>
        <tissue evidence="16">Seedling</tissue>
    </source>
</reference>
<feature type="transmembrane region" description="Helical" evidence="14">
    <location>
        <begin position="1632"/>
        <end position="1651"/>
    </location>
</feature>
<evidence type="ECO:0000256" key="9">
    <source>
        <dbReference type="ARBA" id="ARBA00022989"/>
    </source>
</evidence>
<accession>A0A1D6KBF1</accession>
<evidence type="ECO:0000256" key="4">
    <source>
        <dbReference type="ARBA" id="ARBA00022475"/>
    </source>
</evidence>
<keyword evidence="19" id="KW-1267">Proteomics identification</keyword>
<evidence type="ECO:0000256" key="5">
    <source>
        <dbReference type="ARBA" id="ARBA00022676"/>
    </source>
</evidence>
<feature type="transmembrane region" description="Helical" evidence="14">
    <location>
        <begin position="1657"/>
        <end position="1679"/>
    </location>
</feature>
<evidence type="ECO:0000256" key="12">
    <source>
        <dbReference type="ARBA" id="ARBA00032165"/>
    </source>
</evidence>
<evidence type="ECO:0000256" key="2">
    <source>
        <dbReference type="ARBA" id="ARBA00009040"/>
    </source>
</evidence>
<keyword evidence="5" id="KW-0328">Glycosyltransferase</keyword>
<dbReference type="Proteomes" id="UP000007305">
    <property type="component" value="Chromosome 1"/>
</dbReference>
<feature type="transmembrane region" description="Helical" evidence="14">
    <location>
        <begin position="1732"/>
        <end position="1749"/>
    </location>
</feature>
<evidence type="ECO:0000313" key="16">
    <source>
        <dbReference type="EMBL" id="ONM00688.1"/>
    </source>
</evidence>
<keyword evidence="7 14" id="KW-0812">Transmembrane</keyword>
<sequence>MASSTSRRRRGGGLERVADNWERLVRAALKRDRDHLRVGGAPAAVGGQRLADAVPASLGRTTNIEQILQAADDIEVEDPNVARILCEQAYTMAQNLDPSSEGRGVLQFKTGLASVIKQKLAKKDGAPIDRQNDVQVLWNFYLEYKSRCRVDDMQREQERLRESGTFSTEMGNRAMKMKKVFATLRALLDVLENLVGQSPTDRLHRQILEEIKRIKRSDAALRGELMPYNIVPLDTSSSVANIFGFFPEVIAATAAIQNCEDLPRFPFDTPQLRQKDIFDLLQYVFGFQEDNIRNQRENVVLMLANAQSRLSLQIGSEPKIDEMAVTDVFCKVLDNYIKWCRYLGRRVAWTSLEAVNKNRKIILVALYFLIWGEAANIRFLPECICYIFHNMAKELDGILDSSVAETAKSCTTEGSTSFLEKIITPIYDTMAAEAENNKDGKAAHSAWRNYDDFNEYFWSRSCFELGWPPAEGSKFLRKPAKRKRTGKTNFVEHRTFLHLYRSFHRLWIFLLLMFQLLAIIAFHHGKMDIDTIRILLSAGPAFFVLNFIECCLDVILMFGAYKTARGFAISRLVIRFLWLTAVSTFVTYLYVKVLEERDTRNSDSTYFRIYGLVLGGYAAVRIMFALMAKIPACHRLSSFSDRSQFFQFFKWIYQERYYVGRGLYESISDYARYVIFWVVILACKFTFAYFLQIRPLVEPTNIIVQLHDLKYSWHDLVSRGNKNALTILSLWAPVLAIYLMDIHIWYTLLSALVGGVMGARDRLGEIRSIEMLHKRFESFPEAFAKNLSASRIPSRRIDRVNESEITTKTYASIFSPFWNEIIKSLREEDYISNREMDLLMMPSNCGNLMLVQWPLFLLTSKIMLANDYASDCKDSQYELWDRISKDEYMAYAVKECYYSTEKILHSLVDAEGQHWVVRLFRDLNDSIAQGSLLVTINLKKLQLVQSRLTGLTGLLIRDETAGRAAGVTKALLELYEVVTHEFLSQNLREQFDTWQLLLRARNDGRLFSKILWPKDPEMKEQLKRLHLLLTVKDSATNIPKNLEARRRLQFFTNSLFMDIPQAKPVSEMIPFSVFTPYYSETVLYSMSELCVENEDGISILFYLQKIYPDEWANFLERIGCGESSEDDFKESPSDTMELRFWVSYRGQTLARTVRGMMYYRRALMLQSYLERRCLGGIEDGNSAAEYIDTQGYELSPDARAQADIKFTYVVSCQIYGLQKQTKKQEAADIALLLQRNEALRVAFIHEEEIISRDGKATTREYYSKLVKADVHGKDQEIYCIKLPGNPKLGEGKPENQNHAIIFTRGDAVQTIDMNQDNYLEEAMKMRNLLEEFHNAHGKHGIRKPTILGVREHVFTGSVSSLASFMSKQETSFVTLGQRVLAYLKVRMHYGHPDVFDRIFHITRGGISKASRVINISEDIYAGFNSTLRQGNITHHEYIQVGKGRDVGLNQIALFEGKVAGGNGEQVLSRDVYRLGQLFDFFRMLTFFFTTVGYYVCTMMTVLTVYIFLYGRVYLALSGLDYSISRQARFLGNTALDAALNAQFLVQIGIFTAVPMIMGFILELGLMKAVFSFITMQLQFCSVFFTFSLGTRTHYFGRTILHGGAKYRATGRGFVVRHIKFAENYRLYSRSHFVKALEVALLLIVYIAYGYTKGGSSSFILITISSWFLVMSWLFAPYIFNPSGFEWQKTVEDFDDWTNWLLYKGGVGVKGDNSWESWWDEEQAHIQTFRGRILETILSLRFLMFQYGIVYKLKITDHNTSLAVYGFSWIVLFVMVLLFKLFTATPRKSTALPTFVRFLQGVLAIGIIAGIALLIVLTSFTVADLFASALAFIATGWCVLCLAVTWKRVVKVLGLWDSVREIARMYDAGMGAIIFVPIVVFSWFPFVSTFQSRFLFNQAFSRGLEISLILAGNKANQQI</sequence>
<dbReference type="EMBL" id="CM007647">
    <property type="protein sequence ID" value="ONM00651.1"/>
    <property type="molecule type" value="Genomic_DNA"/>
</dbReference>
<feature type="transmembrane region" description="Helical" evidence="14">
    <location>
        <begin position="1543"/>
        <end position="1565"/>
    </location>
</feature>
<dbReference type="KEGG" id="zma:100216809"/>
<dbReference type="GO" id="GO:0003843">
    <property type="term" value="F:1,3-beta-D-glucan synthase activity"/>
    <property type="evidence" value="ECO:0007669"/>
    <property type="project" value="UniProtKB-EC"/>
</dbReference>
<evidence type="ECO:0000313" key="18">
    <source>
        <dbReference type="Proteomes" id="UP000007305"/>
    </source>
</evidence>
<evidence type="ECO:0000259" key="15">
    <source>
        <dbReference type="SMART" id="SM01205"/>
    </source>
</evidence>
<dbReference type="OrthoDB" id="1880850at2759"/>
<dbReference type="GO" id="GO:0046527">
    <property type="term" value="F:glucosyltransferase activity"/>
    <property type="evidence" value="ECO:0000318"/>
    <property type="project" value="GO_Central"/>
</dbReference>
<dbReference type="InterPro" id="IPR026899">
    <property type="entry name" value="FKS1-like_dom1"/>
</dbReference>
<keyword evidence="4" id="KW-1003">Cell membrane</keyword>
<feature type="transmembrane region" description="Helical" evidence="14">
    <location>
        <begin position="670"/>
        <end position="691"/>
    </location>
</feature>
<dbReference type="GO" id="GO:0000148">
    <property type="term" value="C:1,3-beta-D-glucan synthase complex"/>
    <property type="evidence" value="ECO:0007669"/>
    <property type="project" value="InterPro"/>
</dbReference>
<dbReference type="eggNOG" id="KOG0916">
    <property type="taxonomic scope" value="Eukaryota"/>
</dbReference>
<keyword evidence="10 14" id="KW-0472">Membrane</keyword>
<dbReference type="InterPro" id="IPR003440">
    <property type="entry name" value="Glyco_trans_48_dom"/>
</dbReference>
<comment type="subcellular location">
    <subcellularLocation>
        <location evidence="1">Cell membrane</location>
        <topology evidence="1">Multi-pass membrane protein</topology>
    </subcellularLocation>
</comment>
<dbReference type="EC" id="2.4.1.34" evidence="3"/>
<feature type="transmembrane region" description="Helical" evidence="14">
    <location>
        <begin position="1483"/>
        <end position="1508"/>
    </location>
</feature>
<keyword evidence="9 14" id="KW-1133">Transmembrane helix</keyword>
<comment type="catalytic activity">
    <reaction evidence="13">
        <text>[(1-&gt;3)-beta-D-glucosyl](n) + UDP-alpha-D-glucose = [(1-&gt;3)-beta-D-glucosyl](n+1) + UDP + H(+)</text>
        <dbReference type="Rhea" id="RHEA:21476"/>
        <dbReference type="Rhea" id="RHEA-COMP:11146"/>
        <dbReference type="Rhea" id="RHEA-COMP:14303"/>
        <dbReference type="ChEBI" id="CHEBI:15378"/>
        <dbReference type="ChEBI" id="CHEBI:37671"/>
        <dbReference type="ChEBI" id="CHEBI:58223"/>
        <dbReference type="ChEBI" id="CHEBI:58885"/>
        <dbReference type="EC" id="2.4.1.34"/>
    </reaction>
</comment>
<dbReference type="EMBL" id="CM007647">
    <property type="protein sequence ID" value="ONM00649.1"/>
    <property type="molecule type" value="Genomic_DNA"/>
</dbReference>
<feature type="transmembrane region" description="Helical" evidence="14">
    <location>
        <begin position="606"/>
        <end position="628"/>
    </location>
</feature>
<dbReference type="GO" id="GO:0008360">
    <property type="term" value="P:regulation of cell shape"/>
    <property type="evidence" value="ECO:0007669"/>
    <property type="project" value="UniProtKB-KW"/>
</dbReference>
<dbReference type="PaxDb" id="4577-GRMZM2G326643_P01"/>
<feature type="transmembrane region" description="Helical" evidence="14">
    <location>
        <begin position="503"/>
        <end position="522"/>
    </location>
</feature>
<feature type="transmembrane region" description="Helical" evidence="14">
    <location>
        <begin position="1794"/>
        <end position="1819"/>
    </location>
</feature>
<evidence type="ECO:0000256" key="14">
    <source>
        <dbReference type="SAM" id="Phobius"/>
    </source>
</evidence>
<evidence type="ECO:0000256" key="7">
    <source>
        <dbReference type="ARBA" id="ARBA00022692"/>
    </source>
</evidence>
<feature type="transmembrane region" description="Helical" evidence="14">
    <location>
        <begin position="1761"/>
        <end position="1782"/>
    </location>
</feature>
<dbReference type="InterPro" id="IPR058851">
    <property type="entry name" value="CALS1_helical"/>
</dbReference>
<dbReference type="EnsemblPlants" id="Zm00001eb026200_T001">
    <property type="protein sequence ID" value="Zm00001eb026200_P001"/>
    <property type="gene ID" value="Zm00001eb026200"/>
</dbReference>
<dbReference type="EMBL" id="CM007647">
    <property type="protein sequence ID" value="ONM00688.1"/>
    <property type="molecule type" value="Genomic_DNA"/>
</dbReference>
<feature type="transmembrane region" description="Helical" evidence="14">
    <location>
        <begin position="1865"/>
        <end position="1885"/>
    </location>
</feature>
<feature type="transmembrane region" description="Helical" evidence="14">
    <location>
        <begin position="1825"/>
        <end position="1845"/>
    </location>
</feature>
<feature type="transmembrane region" description="Helical" evidence="14">
    <location>
        <begin position="534"/>
        <end position="560"/>
    </location>
</feature>
<reference evidence="17" key="3">
    <citation type="submission" date="2021-05" db="UniProtKB">
        <authorList>
            <consortium name="EnsemblPlants"/>
        </authorList>
    </citation>
    <scope>IDENTIFICATION</scope>
    <source>
        <strain evidence="17">cv. B73</strain>
    </source>
</reference>
<evidence type="ECO:0000256" key="1">
    <source>
        <dbReference type="ARBA" id="ARBA00004651"/>
    </source>
</evidence>
<dbReference type="STRING" id="4577.A0A1D6KBF1"/>
<feature type="transmembrane region" description="Helical" evidence="14">
    <location>
        <begin position="572"/>
        <end position="591"/>
    </location>
</feature>
<feature type="domain" description="1,3-beta-glucan synthase component FKS1-like" evidence="15">
    <location>
        <begin position="358"/>
        <end position="470"/>
    </location>
</feature>
<dbReference type="ExpressionAtlas" id="A0A1D6KBF1">
    <property type="expression patterns" value="baseline and differential"/>
</dbReference>
<dbReference type="Pfam" id="PF14288">
    <property type="entry name" value="FKS1_dom1"/>
    <property type="match status" value="1"/>
</dbReference>
<dbReference type="PANTHER" id="PTHR12741:SF67">
    <property type="entry name" value="CALLOSE SYNTHASE 10"/>
    <property type="match status" value="1"/>
</dbReference>